<gene>
    <name evidence="2" type="ORF">SAMN04489745_0551</name>
</gene>
<feature type="domain" description="PucR C-terminal helix-turn-helix" evidence="1">
    <location>
        <begin position="339"/>
        <end position="397"/>
    </location>
</feature>
<organism evidence="2 3">
    <name type="scientific">Arthrobacter woluwensis</name>
    <dbReference type="NCBI Taxonomy" id="156980"/>
    <lineage>
        <taxon>Bacteria</taxon>
        <taxon>Bacillati</taxon>
        <taxon>Actinomycetota</taxon>
        <taxon>Actinomycetes</taxon>
        <taxon>Micrococcales</taxon>
        <taxon>Micrococcaceae</taxon>
        <taxon>Arthrobacter</taxon>
    </lineage>
</organism>
<dbReference type="Pfam" id="PF13556">
    <property type="entry name" value="HTH_30"/>
    <property type="match status" value="1"/>
</dbReference>
<dbReference type="EMBL" id="FNSN01000003">
    <property type="protein sequence ID" value="SEB54996.1"/>
    <property type="molecule type" value="Genomic_DNA"/>
</dbReference>
<keyword evidence="3" id="KW-1185">Reference proteome</keyword>
<evidence type="ECO:0000313" key="3">
    <source>
        <dbReference type="Proteomes" id="UP000182652"/>
    </source>
</evidence>
<dbReference type="PANTHER" id="PTHR33744">
    <property type="entry name" value="CARBOHYDRATE DIACID REGULATOR"/>
    <property type="match status" value="1"/>
</dbReference>
<dbReference type="InterPro" id="IPR042070">
    <property type="entry name" value="PucR_C-HTH_sf"/>
</dbReference>
<dbReference type="RefSeq" id="WP_066213722.1">
    <property type="nucleotide sequence ID" value="NZ_FNSN01000003.1"/>
</dbReference>
<dbReference type="PANTHER" id="PTHR33744:SF17">
    <property type="entry name" value="CONSERVED PROTEIN"/>
    <property type="match status" value="1"/>
</dbReference>
<accession>A0A1H4K9M3</accession>
<dbReference type="InterPro" id="IPR025736">
    <property type="entry name" value="PucR_C-HTH_dom"/>
</dbReference>
<evidence type="ECO:0000313" key="2">
    <source>
        <dbReference type="EMBL" id="SEB54996.1"/>
    </source>
</evidence>
<protein>
    <submittedName>
        <fullName evidence="2">PucR C-terminal helix-turn-helix domain-containing protein</fullName>
    </submittedName>
</protein>
<dbReference type="STRING" id="156980.SAMN04489745_0551"/>
<evidence type="ECO:0000259" key="1">
    <source>
        <dbReference type="Pfam" id="PF13556"/>
    </source>
</evidence>
<dbReference type="AlphaFoldDB" id="A0A1H4K9M3"/>
<dbReference type="InterPro" id="IPR051448">
    <property type="entry name" value="CdaR-like_regulators"/>
</dbReference>
<name>A0A1H4K9M3_9MICC</name>
<sequence length="406" mass="44097">MQQPDVEQLVEQLAARLGRGLSLEDLDGLLVAYSSNQEQADRVRVNFLLTKRVPPDVSAWQLSHGISAAVRPVVVPANDELGMLGRVCVPLLVRGFRVGYLWVQQSSGETSAAPILGQLAEVRHEIELLATLLLESNTAESEQRKRREVEFLSACSGERGAIAAVGNWPEVHGKGPWQLITVLDAGARHEPEDPLAASLTHRSAALQSTVGVQEALFSAGRPSHSVMLFRASQGRAVHAQVLVHYQLELAKRSGQGRPRIVLGLSEPFGEIRKLPDAYGESRTAALAGVVEPSLGELVDCRDTGIYQFFATAAQGPMDWGGASTLNFAALEAGDKNQELRPVLEMIYDTGGTVQDVADELHLHRSTVYNRLAKVRQIIGADPLKGSVRLELHAALKAARWHGRPRV</sequence>
<dbReference type="Gene3D" id="1.10.10.2840">
    <property type="entry name" value="PucR C-terminal helix-turn-helix domain"/>
    <property type="match status" value="1"/>
</dbReference>
<proteinExistence type="predicted"/>
<reference evidence="2 3" key="1">
    <citation type="submission" date="2016-10" db="EMBL/GenBank/DDBJ databases">
        <authorList>
            <person name="de Groot N.N."/>
        </authorList>
    </citation>
    <scope>NUCLEOTIDE SEQUENCE [LARGE SCALE GENOMIC DNA]</scope>
    <source>
        <strain evidence="2 3">DSM 10495</strain>
    </source>
</reference>
<dbReference type="Proteomes" id="UP000182652">
    <property type="component" value="Unassembled WGS sequence"/>
</dbReference>